<dbReference type="Proteomes" id="UP000031532">
    <property type="component" value="Unassembled WGS sequence"/>
</dbReference>
<proteinExistence type="predicted"/>
<dbReference type="SUPFAM" id="SSF143100">
    <property type="entry name" value="TTHA1013/TTHA0281-like"/>
    <property type="match status" value="1"/>
</dbReference>
<evidence type="ECO:0000313" key="4">
    <source>
        <dbReference type="Proteomes" id="UP000031532"/>
    </source>
</evidence>
<evidence type="ECO:0000313" key="3">
    <source>
        <dbReference type="EMBL" id="NHC34319.1"/>
    </source>
</evidence>
<accession>A0A9X5I481</accession>
<comment type="caution">
    <text evidence="3">The sequence shown here is derived from an EMBL/GenBank/DDBJ whole genome shotgun (WGS) entry which is preliminary data.</text>
</comment>
<dbReference type="PANTHER" id="PTHR34504">
    <property type="entry name" value="ANTITOXIN HICB"/>
    <property type="match status" value="1"/>
</dbReference>
<evidence type="ECO:0000259" key="2">
    <source>
        <dbReference type="Pfam" id="PF15919"/>
    </source>
</evidence>
<dbReference type="RefSeq" id="WP_039715680.1">
    <property type="nucleotide sequence ID" value="NZ_JTJC03000001.1"/>
</dbReference>
<organism evidence="3 4">
    <name type="scientific">Scytonema millei VB511283</name>
    <dbReference type="NCBI Taxonomy" id="1245923"/>
    <lineage>
        <taxon>Bacteria</taxon>
        <taxon>Bacillati</taxon>
        <taxon>Cyanobacteriota</taxon>
        <taxon>Cyanophyceae</taxon>
        <taxon>Nostocales</taxon>
        <taxon>Scytonemataceae</taxon>
        <taxon>Scytonema</taxon>
    </lineage>
</organism>
<feature type="coiled-coil region" evidence="1">
    <location>
        <begin position="34"/>
        <end position="61"/>
    </location>
</feature>
<reference evidence="3 4" key="1">
    <citation type="journal article" date="2015" name="Genome Announc.">
        <title>Draft Genome Sequence of the Terrestrial Cyanobacterium Scytonema millei VB511283, Isolated from Eastern India.</title>
        <authorList>
            <person name="Sen D."/>
            <person name="Chandrababunaidu M.M."/>
            <person name="Singh D."/>
            <person name="Sanghi N."/>
            <person name="Ghorai A."/>
            <person name="Mishra G.P."/>
            <person name="Madduluri M."/>
            <person name="Adhikary S.P."/>
            <person name="Tripathy S."/>
        </authorList>
    </citation>
    <scope>NUCLEOTIDE SEQUENCE [LARGE SCALE GENOMIC DNA]</scope>
    <source>
        <strain evidence="3 4">VB511283</strain>
    </source>
</reference>
<feature type="domain" description="HicB-like antitoxin of toxin-antitoxin system" evidence="2">
    <location>
        <begin position="3"/>
        <end position="69"/>
    </location>
</feature>
<evidence type="ECO:0000256" key="1">
    <source>
        <dbReference type="SAM" id="Coils"/>
    </source>
</evidence>
<keyword evidence="1" id="KW-0175">Coiled coil</keyword>
<dbReference type="InterPro" id="IPR031807">
    <property type="entry name" value="HicB-like"/>
</dbReference>
<dbReference type="EMBL" id="JTJC03000001">
    <property type="protein sequence ID" value="NHC34319.1"/>
    <property type="molecule type" value="Genomic_DNA"/>
</dbReference>
<keyword evidence="4" id="KW-1185">Reference proteome</keyword>
<dbReference type="Gene3D" id="3.30.160.250">
    <property type="match status" value="1"/>
</dbReference>
<dbReference type="InterPro" id="IPR035069">
    <property type="entry name" value="TTHA1013/TTHA0281-like"/>
</dbReference>
<dbReference type="AlphaFoldDB" id="A0A9X5I481"/>
<dbReference type="PANTHER" id="PTHR34504:SF2">
    <property type="entry name" value="UPF0150 PROTEIN SSL0259"/>
    <property type="match status" value="1"/>
</dbReference>
<sequence>MKFTITIHWSEEDNCYVVYLPEFKDFTNQPATHGETYEEALSNAKEVLEMLIEEFQEEGKELPQLMQLAN</sequence>
<protein>
    <submittedName>
        <fullName evidence="3">Type II toxin-antitoxin system HicB family antitoxin</fullName>
    </submittedName>
</protein>
<dbReference type="OrthoDB" id="3436513at2"/>
<gene>
    <name evidence="3" type="ORF">QH73_0006540</name>
</gene>
<name>A0A9X5I481_9CYAN</name>
<dbReference type="InterPro" id="IPR051404">
    <property type="entry name" value="TA_system_antitoxin"/>
</dbReference>
<dbReference type="Pfam" id="PF15919">
    <property type="entry name" value="HicB_lk_antitox"/>
    <property type="match status" value="1"/>
</dbReference>